<evidence type="ECO:0000313" key="2">
    <source>
        <dbReference type="Proteomes" id="UP000232145"/>
    </source>
</evidence>
<comment type="caution">
    <text evidence="1">The sequence shown here is derived from an EMBL/GenBank/DDBJ whole genome shotgun (WGS) entry which is preliminary data.</text>
</comment>
<evidence type="ECO:0000313" key="1">
    <source>
        <dbReference type="EMBL" id="PJZ84951.1"/>
    </source>
</evidence>
<organism evidence="1 2">
    <name type="scientific">Leptospira harrisiae</name>
    <dbReference type="NCBI Taxonomy" id="2023189"/>
    <lineage>
        <taxon>Bacteria</taxon>
        <taxon>Pseudomonadati</taxon>
        <taxon>Spirochaetota</taxon>
        <taxon>Spirochaetia</taxon>
        <taxon>Leptospirales</taxon>
        <taxon>Leptospiraceae</taxon>
        <taxon>Leptospira</taxon>
    </lineage>
</organism>
<name>A0A2N0AL59_9LEPT</name>
<dbReference type="EMBL" id="NPDX01000001">
    <property type="protein sequence ID" value="PJZ84951.1"/>
    <property type="molecule type" value="Genomic_DNA"/>
</dbReference>
<evidence type="ECO:0008006" key="3">
    <source>
        <dbReference type="Google" id="ProtNLM"/>
    </source>
</evidence>
<dbReference type="AlphaFoldDB" id="A0A2N0AL59"/>
<reference evidence="1 2" key="1">
    <citation type="submission" date="2017-07" db="EMBL/GenBank/DDBJ databases">
        <title>Leptospira spp. isolated from tropical soils.</title>
        <authorList>
            <person name="Thibeaux R."/>
            <person name="Iraola G."/>
            <person name="Ferres I."/>
            <person name="Bierque E."/>
            <person name="Girault D."/>
            <person name="Soupe-Gilbert M.-E."/>
            <person name="Picardeau M."/>
            <person name="Goarant C."/>
        </authorList>
    </citation>
    <scope>NUCLEOTIDE SEQUENCE [LARGE SCALE GENOMIC DNA]</scope>
    <source>
        <strain evidence="1 2">FH2-B-A1</strain>
    </source>
</reference>
<dbReference type="Proteomes" id="UP000232145">
    <property type="component" value="Unassembled WGS sequence"/>
</dbReference>
<gene>
    <name evidence="1" type="ORF">CH364_01350</name>
</gene>
<keyword evidence="2" id="KW-1185">Reference proteome</keyword>
<protein>
    <recommendedName>
        <fullName evidence="3">Lipoprotein</fullName>
    </recommendedName>
</protein>
<dbReference type="NCBIfam" id="NF047559">
    <property type="entry name" value="LIC_12238_fam"/>
    <property type="match status" value="1"/>
</dbReference>
<accession>A0A2N0AL59</accession>
<proteinExistence type="predicted"/>
<dbReference type="OrthoDB" id="325297at2"/>
<sequence length="192" mass="22656">MQFRNSVENETKMRQNSVPTPLIRNFSKRFFALLPILFSFALIQCGVPKGEFGWTTTKMEEMDVLEKHIQTITDYKMMRDDLIFSPTDTIHYVYQFSRNPGLETDFYISLNRYELDYVEIDIKKKRAEPDSLAIRDEFSLLRTGDYLIKIVYEGDTVDEVKFRVLPDEGYTQENLEQELAGDQTDEIIKYSR</sequence>